<keyword evidence="1" id="KW-0805">Transcription regulation</keyword>
<dbReference type="OrthoDB" id="135231at2"/>
<comment type="caution">
    <text evidence="5">The sequence shown here is derived from an EMBL/GenBank/DDBJ whole genome shotgun (WGS) entry which is preliminary data.</text>
</comment>
<dbReference type="PANTHER" id="PTHR43280">
    <property type="entry name" value="ARAC-FAMILY TRANSCRIPTIONAL REGULATOR"/>
    <property type="match status" value="1"/>
</dbReference>
<dbReference type="PROSITE" id="PS01124">
    <property type="entry name" value="HTH_ARAC_FAMILY_2"/>
    <property type="match status" value="1"/>
</dbReference>
<keyword evidence="3" id="KW-0804">Transcription</keyword>
<organism evidence="5 6">
    <name type="scientific">Seonamhaeicola sediminis</name>
    <dbReference type="NCBI Taxonomy" id="2528206"/>
    <lineage>
        <taxon>Bacteria</taxon>
        <taxon>Pseudomonadati</taxon>
        <taxon>Bacteroidota</taxon>
        <taxon>Flavobacteriia</taxon>
        <taxon>Flavobacteriales</taxon>
        <taxon>Flavobacteriaceae</taxon>
    </lineage>
</organism>
<feature type="domain" description="HTH araC/xylS-type" evidence="4">
    <location>
        <begin position="154"/>
        <end position="253"/>
    </location>
</feature>
<evidence type="ECO:0000256" key="3">
    <source>
        <dbReference type="ARBA" id="ARBA00023163"/>
    </source>
</evidence>
<dbReference type="Proteomes" id="UP000295814">
    <property type="component" value="Unassembled WGS sequence"/>
</dbReference>
<reference evidence="5 6" key="1">
    <citation type="submission" date="2019-07" db="EMBL/GenBank/DDBJ databases">
        <title>Seonamhaeicola sp. W255 draft genome.</title>
        <authorList>
            <person name="Zhang X.-Y."/>
            <person name="Zhang R."/>
            <person name="Zhong Y.-L."/>
            <person name="Du Z.-J."/>
        </authorList>
    </citation>
    <scope>NUCLEOTIDE SEQUENCE [LARGE SCALE GENOMIC DNA]</scope>
    <source>
        <strain evidence="5 6">W255</strain>
    </source>
</reference>
<dbReference type="AlphaFoldDB" id="A0A562YCJ1"/>
<dbReference type="Pfam" id="PF12833">
    <property type="entry name" value="HTH_18"/>
    <property type="match status" value="1"/>
</dbReference>
<gene>
    <name evidence="5" type="ORF">E1J38_011845</name>
</gene>
<dbReference type="EMBL" id="SMZJ02000007">
    <property type="protein sequence ID" value="TWO31763.1"/>
    <property type="molecule type" value="Genomic_DNA"/>
</dbReference>
<dbReference type="SMART" id="SM00342">
    <property type="entry name" value="HTH_ARAC"/>
    <property type="match status" value="1"/>
</dbReference>
<name>A0A562YCJ1_9FLAO</name>
<keyword evidence="2" id="KW-0238">DNA-binding</keyword>
<keyword evidence="6" id="KW-1185">Reference proteome</keyword>
<evidence type="ECO:0000256" key="1">
    <source>
        <dbReference type="ARBA" id="ARBA00023015"/>
    </source>
</evidence>
<sequence>MKLQDTYIMVIETSDYLHRLEANQFNLFTQKLHNGISKVLNKFKGRIISQSDNTYKTSFNQVTDTILCAIKLQYNFKYITPKFDNSIRRLKIGIAYEEGNGKGSTLATRMCETIKDQVVIEARVKNAYQKENKNAFINKDHFRTLKVSETTFLTKLMDYIETVWNNPTFSIDDFHEPLGYSKSQIYRKMVSLTGVPLSTFIKNYRLNKAMHLMYFRKNKISEVAKHSGFINPSYFSKCFKDRFEILPSRYLQQHSL</sequence>
<evidence type="ECO:0000313" key="5">
    <source>
        <dbReference type="EMBL" id="TWO31763.1"/>
    </source>
</evidence>
<dbReference type="SUPFAM" id="SSF46689">
    <property type="entry name" value="Homeodomain-like"/>
    <property type="match status" value="1"/>
</dbReference>
<proteinExistence type="predicted"/>
<dbReference type="InterPro" id="IPR018060">
    <property type="entry name" value="HTH_AraC"/>
</dbReference>
<dbReference type="Gene3D" id="1.10.10.60">
    <property type="entry name" value="Homeodomain-like"/>
    <property type="match status" value="1"/>
</dbReference>
<protein>
    <submittedName>
        <fullName evidence="5">Helix-turn-helix domain-containing protein</fullName>
    </submittedName>
</protein>
<accession>A0A562YCJ1</accession>
<dbReference type="PANTHER" id="PTHR43280:SF2">
    <property type="entry name" value="HTH-TYPE TRANSCRIPTIONAL REGULATOR EXSA"/>
    <property type="match status" value="1"/>
</dbReference>
<dbReference type="RefSeq" id="WP_133357064.1">
    <property type="nucleotide sequence ID" value="NZ_SMZJ02000007.1"/>
</dbReference>
<evidence type="ECO:0000313" key="6">
    <source>
        <dbReference type="Proteomes" id="UP000295814"/>
    </source>
</evidence>
<dbReference type="GO" id="GO:0003700">
    <property type="term" value="F:DNA-binding transcription factor activity"/>
    <property type="evidence" value="ECO:0007669"/>
    <property type="project" value="InterPro"/>
</dbReference>
<dbReference type="InterPro" id="IPR009057">
    <property type="entry name" value="Homeodomain-like_sf"/>
</dbReference>
<evidence type="ECO:0000256" key="2">
    <source>
        <dbReference type="ARBA" id="ARBA00023125"/>
    </source>
</evidence>
<evidence type="ECO:0000259" key="4">
    <source>
        <dbReference type="PROSITE" id="PS01124"/>
    </source>
</evidence>
<dbReference type="GO" id="GO:0043565">
    <property type="term" value="F:sequence-specific DNA binding"/>
    <property type="evidence" value="ECO:0007669"/>
    <property type="project" value="InterPro"/>
</dbReference>